<proteinExistence type="inferred from homology"/>
<evidence type="ECO:0000256" key="3">
    <source>
        <dbReference type="ARBA" id="ARBA00022475"/>
    </source>
</evidence>
<dbReference type="FunFam" id="1.20.1640.10:FF:000013">
    <property type="entry name" value="PaTched Related family"/>
    <property type="match status" value="1"/>
</dbReference>
<dbReference type="GO" id="GO:0006897">
    <property type="term" value="P:endocytosis"/>
    <property type="evidence" value="ECO:0007669"/>
    <property type="project" value="TreeGrafter"/>
</dbReference>
<reference evidence="9 10" key="2">
    <citation type="journal article" date="2019" name="G3 (Bethesda)">
        <title>Hybrid Assembly of the Genome of the Entomopathogenic Nematode Steinernema carpocapsae Identifies the X-Chromosome.</title>
        <authorList>
            <person name="Serra L."/>
            <person name="Macchietto M."/>
            <person name="Macias-Munoz A."/>
            <person name="McGill C.J."/>
            <person name="Rodriguez I.M."/>
            <person name="Rodriguez B."/>
            <person name="Murad R."/>
            <person name="Mortazavi A."/>
        </authorList>
    </citation>
    <scope>NUCLEOTIDE SEQUENCE [LARGE SCALE GENOMIC DNA]</scope>
    <source>
        <strain evidence="9 10">ALL</strain>
    </source>
</reference>
<keyword evidence="3" id="KW-1003">Cell membrane</keyword>
<keyword evidence="10" id="KW-1185">Reference proteome</keyword>
<evidence type="ECO:0000313" key="9">
    <source>
        <dbReference type="EMBL" id="TKR89125.1"/>
    </source>
</evidence>
<comment type="similarity">
    <text evidence="2">Belongs to the patched family.</text>
</comment>
<dbReference type="GO" id="GO:0030659">
    <property type="term" value="C:cytoplasmic vesicle membrane"/>
    <property type="evidence" value="ECO:0007669"/>
    <property type="project" value="TreeGrafter"/>
</dbReference>
<dbReference type="SUPFAM" id="SSF82866">
    <property type="entry name" value="Multidrug efflux transporter AcrB transmembrane domain"/>
    <property type="match status" value="1"/>
</dbReference>
<dbReference type="Gene3D" id="1.20.1640.10">
    <property type="entry name" value="Multidrug efflux transporter AcrB transmembrane domain"/>
    <property type="match status" value="1"/>
</dbReference>
<evidence type="ECO:0000313" key="10">
    <source>
        <dbReference type="Proteomes" id="UP000298663"/>
    </source>
</evidence>
<evidence type="ECO:0008006" key="11">
    <source>
        <dbReference type="Google" id="ProtNLM"/>
    </source>
</evidence>
<dbReference type="GO" id="GO:0005886">
    <property type="term" value="C:plasma membrane"/>
    <property type="evidence" value="ECO:0007669"/>
    <property type="project" value="UniProtKB-SubCell"/>
</dbReference>
<dbReference type="Proteomes" id="UP000298663">
    <property type="component" value="Unassembled WGS sequence"/>
</dbReference>
<protein>
    <recommendedName>
        <fullName evidence="11">SSD domain-containing protein</fullName>
    </recommendedName>
</protein>
<organism evidence="9 10">
    <name type="scientific">Steinernema carpocapsae</name>
    <name type="common">Entomopathogenic nematode</name>
    <dbReference type="NCBI Taxonomy" id="34508"/>
    <lineage>
        <taxon>Eukaryota</taxon>
        <taxon>Metazoa</taxon>
        <taxon>Ecdysozoa</taxon>
        <taxon>Nematoda</taxon>
        <taxon>Chromadorea</taxon>
        <taxon>Rhabditida</taxon>
        <taxon>Tylenchina</taxon>
        <taxon>Panagrolaimomorpha</taxon>
        <taxon>Strongyloidoidea</taxon>
        <taxon>Steinernematidae</taxon>
        <taxon>Steinernema</taxon>
    </lineage>
</organism>
<dbReference type="STRING" id="34508.A0A4V6A514"/>
<evidence type="ECO:0000256" key="2">
    <source>
        <dbReference type="ARBA" id="ARBA00005585"/>
    </source>
</evidence>
<evidence type="ECO:0000256" key="6">
    <source>
        <dbReference type="ARBA" id="ARBA00023136"/>
    </source>
</evidence>
<feature type="transmembrane region" description="Helical" evidence="8">
    <location>
        <begin position="6"/>
        <end position="27"/>
    </location>
</feature>
<accession>A0A4V6A514</accession>
<dbReference type="PANTHER" id="PTHR10796">
    <property type="entry name" value="PATCHED-RELATED"/>
    <property type="match status" value="1"/>
</dbReference>
<keyword evidence="6 8" id="KW-0472">Membrane</keyword>
<evidence type="ECO:0000256" key="5">
    <source>
        <dbReference type="ARBA" id="ARBA00022989"/>
    </source>
</evidence>
<dbReference type="PANTHER" id="PTHR10796:SF124">
    <property type="entry name" value="SSD DOMAIN-CONTAINING PROTEIN"/>
    <property type="match status" value="1"/>
</dbReference>
<feature type="transmembrane region" description="Helical" evidence="8">
    <location>
        <begin position="305"/>
        <end position="326"/>
    </location>
</feature>
<evidence type="ECO:0000256" key="1">
    <source>
        <dbReference type="ARBA" id="ARBA00004651"/>
    </source>
</evidence>
<dbReference type="EMBL" id="AZBU02000003">
    <property type="protein sequence ID" value="TKR89125.1"/>
    <property type="molecule type" value="Genomic_DNA"/>
</dbReference>
<reference evidence="9 10" key="1">
    <citation type="journal article" date="2015" name="Genome Biol.">
        <title>Comparative genomics of Steinernema reveals deeply conserved gene regulatory networks.</title>
        <authorList>
            <person name="Dillman A.R."/>
            <person name="Macchietto M."/>
            <person name="Porter C.F."/>
            <person name="Rogers A."/>
            <person name="Williams B."/>
            <person name="Antoshechkin I."/>
            <person name="Lee M.M."/>
            <person name="Goodwin Z."/>
            <person name="Lu X."/>
            <person name="Lewis E.E."/>
            <person name="Goodrich-Blair H."/>
            <person name="Stock S.P."/>
            <person name="Adams B.J."/>
            <person name="Sternberg P.W."/>
            <person name="Mortazavi A."/>
        </authorList>
    </citation>
    <scope>NUCLEOTIDE SEQUENCE [LARGE SCALE GENOMIC DNA]</scope>
    <source>
        <strain evidence="9 10">ALL</strain>
    </source>
</reference>
<evidence type="ECO:0000256" key="7">
    <source>
        <dbReference type="ARBA" id="ARBA00023180"/>
    </source>
</evidence>
<keyword evidence="7" id="KW-0325">Glycoprotein</keyword>
<keyword evidence="5 8" id="KW-1133">Transmembrane helix</keyword>
<feature type="transmembrane region" description="Helical" evidence="8">
    <location>
        <begin position="232"/>
        <end position="252"/>
    </location>
</feature>
<dbReference type="OrthoDB" id="6510177at2759"/>
<comment type="caution">
    <text evidence="9">The sequence shown here is derived from an EMBL/GenBank/DDBJ whole genome shotgun (WGS) entry which is preliminary data.</text>
</comment>
<evidence type="ECO:0000256" key="8">
    <source>
        <dbReference type="SAM" id="Phobius"/>
    </source>
</evidence>
<name>A0A4V6A514_STECR</name>
<feature type="transmembrane region" description="Helical" evidence="8">
    <location>
        <begin position="210"/>
        <end position="226"/>
    </location>
</feature>
<gene>
    <name evidence="9" type="ORF">L596_013270</name>
</gene>
<evidence type="ECO:0000256" key="4">
    <source>
        <dbReference type="ARBA" id="ARBA00022692"/>
    </source>
</evidence>
<comment type="subcellular location">
    <subcellularLocation>
        <location evidence="1">Cell membrane</location>
        <topology evidence="1">Multi-pass membrane protein</topology>
    </subcellularLocation>
</comment>
<dbReference type="GO" id="GO:0018996">
    <property type="term" value="P:molting cycle, collagen and cuticulin-based cuticle"/>
    <property type="evidence" value="ECO:0007669"/>
    <property type="project" value="TreeGrafter"/>
</dbReference>
<keyword evidence="4 8" id="KW-0812">Transmembrane</keyword>
<feature type="transmembrane region" description="Helical" evidence="8">
    <location>
        <begin position="338"/>
        <end position="365"/>
    </location>
</feature>
<sequence>MALISFILYVVVSYFGIQQLIVGFDLIHVTQPNSPSRHFLEIRNKFFNHDVSKLDIAVLKPPNMGDSSERKAFFALLNDFESTNCSAGRNTTDFWYFAYQRYLDRLGFGSAWDDMNENAEEFNENLKLFLLANERYAHDILYDQNGTMTAFRLTTRLDKYGNDYRIMYCAMELRGIAKRNYEKYGTSTYTSLWNLADQFEIMWPQTLQDIYISIMVMVPIALLMIPQPLCAVAIALNIASIALGVIGCMSWWDVRLDATSMITIAMSVGFSVDFAAHITYGYMTEAGTEFTTSPKERLVKAIGSVGWPVTQASLSVVLGIGTLATVDSYVVQTCFKTVLLVIIFGTLHALLYLPLLLLHCHRLFLALASKKRQSFTVAVVPVNVVPDLSVNKAV</sequence>
<dbReference type="AlphaFoldDB" id="A0A4V6A514"/>
<dbReference type="InterPro" id="IPR051697">
    <property type="entry name" value="Patched_domain-protein"/>
</dbReference>